<evidence type="ECO:0000313" key="3">
    <source>
        <dbReference type="Proteomes" id="UP000037510"/>
    </source>
</evidence>
<reference evidence="2 3" key="1">
    <citation type="journal article" date="2015" name="Genome Biol. Evol.">
        <title>The genome of winter moth (Operophtera brumata) provides a genomic perspective on sexual dimorphism and phenology.</title>
        <authorList>
            <person name="Derks M.F."/>
            <person name="Smit S."/>
            <person name="Salis L."/>
            <person name="Schijlen E."/>
            <person name="Bossers A."/>
            <person name="Mateman C."/>
            <person name="Pijl A.S."/>
            <person name="de Ridder D."/>
            <person name="Groenen M.A."/>
            <person name="Visser M.E."/>
            <person name="Megens H.J."/>
        </authorList>
    </citation>
    <scope>NUCLEOTIDE SEQUENCE [LARGE SCALE GENOMIC DNA]</scope>
    <source>
        <strain evidence="2">WM2013NL</strain>
        <tissue evidence="2">Head and thorax</tissue>
    </source>
</reference>
<keyword evidence="1" id="KW-0472">Membrane</keyword>
<proteinExistence type="predicted"/>
<name>A0A0L7KTV6_OPEBR</name>
<dbReference type="Proteomes" id="UP000037510">
    <property type="component" value="Unassembled WGS sequence"/>
</dbReference>
<accession>A0A0L7KTV6</accession>
<feature type="transmembrane region" description="Helical" evidence="1">
    <location>
        <begin position="69"/>
        <end position="89"/>
    </location>
</feature>
<dbReference type="EMBL" id="JTDY01005740">
    <property type="protein sequence ID" value="KOB66677.1"/>
    <property type="molecule type" value="Genomic_DNA"/>
</dbReference>
<keyword evidence="3" id="KW-1185">Reference proteome</keyword>
<dbReference type="Gene3D" id="3.40.50.2300">
    <property type="match status" value="1"/>
</dbReference>
<dbReference type="InterPro" id="IPR028082">
    <property type="entry name" value="Peripla_BP_I"/>
</dbReference>
<sequence>ILDCTNPRNILIALFHGGCNIEQHNKSPKAIEARKRVFKSSYFHNGGALRATILEKCWSHVLSKRFAGFLSWCFLIGTITITYGEVFTLGYLTGSQRRPGDYSYQRPGRVLSGVAALWAANVSAFIGPQETCVHEGRMAAAFNLPMISYVSFIYLKAPNHDFSRLALAIIAAAREKQISVRTVQVYRQPFYYENRRENFSREYAAIGVDVDKYDSEEAVRYLAGPLRKEPAARTLRAFRSYLAVAPSPSPSYPVFAK</sequence>
<evidence type="ECO:0000313" key="2">
    <source>
        <dbReference type="EMBL" id="KOB66677.1"/>
    </source>
</evidence>
<keyword evidence="2" id="KW-0675">Receptor</keyword>
<evidence type="ECO:0000256" key="1">
    <source>
        <dbReference type="SAM" id="Phobius"/>
    </source>
</evidence>
<dbReference type="AlphaFoldDB" id="A0A0L7KTV6"/>
<protein>
    <submittedName>
        <fullName evidence="2">Putative guanylyl cyclase receptor</fullName>
    </submittedName>
</protein>
<keyword evidence="1" id="KW-1133">Transmembrane helix</keyword>
<feature type="non-terminal residue" evidence="2">
    <location>
        <position position="1"/>
    </location>
</feature>
<organism evidence="2 3">
    <name type="scientific">Operophtera brumata</name>
    <name type="common">Winter moth</name>
    <name type="synonym">Phalaena brumata</name>
    <dbReference type="NCBI Taxonomy" id="104452"/>
    <lineage>
        <taxon>Eukaryota</taxon>
        <taxon>Metazoa</taxon>
        <taxon>Ecdysozoa</taxon>
        <taxon>Arthropoda</taxon>
        <taxon>Hexapoda</taxon>
        <taxon>Insecta</taxon>
        <taxon>Pterygota</taxon>
        <taxon>Neoptera</taxon>
        <taxon>Endopterygota</taxon>
        <taxon>Lepidoptera</taxon>
        <taxon>Glossata</taxon>
        <taxon>Ditrysia</taxon>
        <taxon>Geometroidea</taxon>
        <taxon>Geometridae</taxon>
        <taxon>Larentiinae</taxon>
        <taxon>Operophtera</taxon>
    </lineage>
</organism>
<dbReference type="STRING" id="104452.A0A0L7KTV6"/>
<gene>
    <name evidence="2" type="ORF">OBRU01_20909</name>
</gene>
<feature type="non-terminal residue" evidence="2">
    <location>
        <position position="257"/>
    </location>
</feature>
<keyword evidence="1" id="KW-0812">Transmembrane</keyword>
<dbReference type="SUPFAM" id="SSF53822">
    <property type="entry name" value="Periplasmic binding protein-like I"/>
    <property type="match status" value="1"/>
</dbReference>
<comment type="caution">
    <text evidence="2">The sequence shown here is derived from an EMBL/GenBank/DDBJ whole genome shotgun (WGS) entry which is preliminary data.</text>
</comment>